<dbReference type="EMBL" id="AP015042">
    <property type="protein sequence ID" value="BAT97319.1"/>
    <property type="molecule type" value="Genomic_DNA"/>
</dbReference>
<protein>
    <submittedName>
        <fullName evidence="1">Uncharacterized protein</fullName>
    </submittedName>
</protein>
<feature type="non-terminal residue" evidence="1">
    <location>
        <position position="100"/>
    </location>
</feature>
<reference evidence="1 2" key="1">
    <citation type="journal article" date="2015" name="Sci. Rep.">
        <title>The power of single molecule real-time sequencing technology in the de novo assembly of a eukaryotic genome.</title>
        <authorList>
            <person name="Sakai H."/>
            <person name="Naito K."/>
            <person name="Ogiso-Tanaka E."/>
            <person name="Takahashi Y."/>
            <person name="Iseki K."/>
            <person name="Muto C."/>
            <person name="Satou K."/>
            <person name="Teruya K."/>
            <person name="Shiroma A."/>
            <person name="Shimoji M."/>
            <person name="Hirano T."/>
            <person name="Itoh T."/>
            <person name="Kaga A."/>
            <person name="Tomooka N."/>
        </authorList>
    </citation>
    <scope>NUCLEOTIDE SEQUENCE [LARGE SCALE GENOMIC DNA]</scope>
    <source>
        <strain evidence="2">cv. Shumari</strain>
    </source>
</reference>
<dbReference type="Proteomes" id="UP000291084">
    <property type="component" value="Chromosome 9"/>
</dbReference>
<evidence type="ECO:0000313" key="1">
    <source>
        <dbReference type="EMBL" id="BAT97319.1"/>
    </source>
</evidence>
<accession>A0A0S3SWL0</accession>
<keyword evidence="2" id="KW-1185">Reference proteome</keyword>
<sequence length="100" mass="11475">MQLFEMYGSASGQWLNSAESHFYTGNTTISLNKVIKVSWVSIVVWVFPFFKGVHKSRFLRLIADNIKNKLSYWKGKLLSMMGRIQSISSIIIGVIHCNFQ</sequence>
<dbReference type="AlphaFoldDB" id="A0A0S3SWL0"/>
<gene>
    <name evidence="1" type="primary">Vigan.09G072300</name>
    <name evidence="1" type="ORF">VIGAN_09072300</name>
</gene>
<name>A0A0S3SWL0_PHAAN</name>
<organism evidence="1 2">
    <name type="scientific">Vigna angularis var. angularis</name>
    <dbReference type="NCBI Taxonomy" id="157739"/>
    <lineage>
        <taxon>Eukaryota</taxon>
        <taxon>Viridiplantae</taxon>
        <taxon>Streptophyta</taxon>
        <taxon>Embryophyta</taxon>
        <taxon>Tracheophyta</taxon>
        <taxon>Spermatophyta</taxon>
        <taxon>Magnoliopsida</taxon>
        <taxon>eudicotyledons</taxon>
        <taxon>Gunneridae</taxon>
        <taxon>Pentapetalae</taxon>
        <taxon>rosids</taxon>
        <taxon>fabids</taxon>
        <taxon>Fabales</taxon>
        <taxon>Fabaceae</taxon>
        <taxon>Papilionoideae</taxon>
        <taxon>50 kb inversion clade</taxon>
        <taxon>NPAAA clade</taxon>
        <taxon>indigoferoid/millettioid clade</taxon>
        <taxon>Phaseoleae</taxon>
        <taxon>Vigna</taxon>
    </lineage>
</organism>
<evidence type="ECO:0000313" key="2">
    <source>
        <dbReference type="Proteomes" id="UP000291084"/>
    </source>
</evidence>
<proteinExistence type="predicted"/>